<feature type="domain" description="SnoaL-like" evidence="1">
    <location>
        <begin position="25"/>
        <end position="121"/>
    </location>
</feature>
<dbReference type="InterPro" id="IPR046860">
    <property type="entry name" value="SnoaL_5"/>
</dbReference>
<dbReference type="RefSeq" id="WP_131615973.1">
    <property type="nucleotide sequence ID" value="NZ_CP036532.1"/>
</dbReference>
<organism evidence="2 3">
    <name type="scientific">Roseitalea porphyridii</name>
    <dbReference type="NCBI Taxonomy" id="1852022"/>
    <lineage>
        <taxon>Bacteria</taxon>
        <taxon>Pseudomonadati</taxon>
        <taxon>Pseudomonadota</taxon>
        <taxon>Alphaproteobacteria</taxon>
        <taxon>Hyphomicrobiales</taxon>
        <taxon>Ahrensiaceae</taxon>
        <taxon>Roseitalea</taxon>
    </lineage>
</organism>
<evidence type="ECO:0000259" key="1">
    <source>
        <dbReference type="Pfam" id="PF20409"/>
    </source>
</evidence>
<dbReference type="EMBL" id="CP036532">
    <property type="protein sequence ID" value="QBK30271.1"/>
    <property type="molecule type" value="Genomic_DNA"/>
</dbReference>
<name>A0A4P6UYZ6_9HYPH</name>
<dbReference type="InterPro" id="IPR032710">
    <property type="entry name" value="NTF2-like_dom_sf"/>
</dbReference>
<dbReference type="AlphaFoldDB" id="A0A4P6UYZ6"/>
<dbReference type="Pfam" id="PF20409">
    <property type="entry name" value="SnoaL_5"/>
    <property type="match status" value="1"/>
</dbReference>
<dbReference type="Proteomes" id="UP000293719">
    <property type="component" value="Chromosome"/>
</dbReference>
<gene>
    <name evidence="2" type="ORF">E0E05_06445</name>
</gene>
<keyword evidence="3" id="KW-1185">Reference proteome</keyword>
<dbReference type="OrthoDB" id="336094at2"/>
<dbReference type="Gene3D" id="3.10.450.50">
    <property type="match status" value="1"/>
</dbReference>
<evidence type="ECO:0000313" key="2">
    <source>
        <dbReference type="EMBL" id="QBK30271.1"/>
    </source>
</evidence>
<dbReference type="SUPFAM" id="SSF54427">
    <property type="entry name" value="NTF2-like"/>
    <property type="match status" value="1"/>
</dbReference>
<dbReference type="KEGG" id="rpod:E0E05_06445"/>
<protein>
    <submittedName>
        <fullName evidence="2">Nuclear transport factor 2 family protein</fullName>
    </submittedName>
</protein>
<sequence>MASVQDIGQALVGYCRSNDTATALERLYADDAVSVEAFVPEGQERVTEGREGIAGKHAWWDANFEVHRAEVEGPFPSGDDRFAVIFEIDATDKGSGQREAMKEVALYHVADGKIVREEFFYSAG</sequence>
<proteinExistence type="predicted"/>
<accession>A0A4P6UYZ6</accession>
<dbReference type="GeneID" id="90766929"/>
<evidence type="ECO:0000313" key="3">
    <source>
        <dbReference type="Proteomes" id="UP000293719"/>
    </source>
</evidence>
<reference evidence="2 3" key="1">
    <citation type="journal article" date="2017" name="Int. J. Syst. Evol. Microbiol.">
        <title>Roseitalea porphyridii gen. nov., sp. nov., isolated from a red alga, and reclassification of Hoeflea suaedae Chung et al. 2013 as Pseudohoeflea suaedae gen. nov., comb. nov.</title>
        <authorList>
            <person name="Hyeon J.W."/>
            <person name="Jeong S.E."/>
            <person name="Baek K."/>
            <person name="Jeon C.O."/>
        </authorList>
    </citation>
    <scope>NUCLEOTIDE SEQUENCE [LARGE SCALE GENOMIC DNA]</scope>
    <source>
        <strain evidence="2 3">MA7-20</strain>
    </source>
</reference>